<dbReference type="AlphaFoldDB" id="A0AAD1X3A6"/>
<gene>
    <name evidence="1" type="ORF">ECRASSUSDP1_LOCUS2764</name>
</gene>
<dbReference type="EMBL" id="CAMPGE010002643">
    <property type="protein sequence ID" value="CAI2361453.1"/>
    <property type="molecule type" value="Genomic_DNA"/>
</dbReference>
<name>A0AAD1X3A6_EUPCR</name>
<keyword evidence="2" id="KW-1185">Reference proteome</keyword>
<protein>
    <submittedName>
        <fullName evidence="1">Uncharacterized protein</fullName>
    </submittedName>
</protein>
<reference evidence="1" key="1">
    <citation type="submission" date="2023-07" db="EMBL/GenBank/DDBJ databases">
        <authorList>
            <consortium name="AG Swart"/>
            <person name="Singh M."/>
            <person name="Singh A."/>
            <person name="Seah K."/>
            <person name="Emmerich C."/>
        </authorList>
    </citation>
    <scope>NUCLEOTIDE SEQUENCE</scope>
    <source>
        <strain evidence="1">DP1</strain>
    </source>
</reference>
<accession>A0AAD1X3A6</accession>
<sequence length="74" mass="8711">MAPGSHLGFSCTRDDMLRCWSACLNSIELNPTYQEGLVIFETCEIIHRKTCHHFAIYKSPKFVLKLRYIFLFIR</sequence>
<comment type="caution">
    <text evidence="1">The sequence shown here is derived from an EMBL/GenBank/DDBJ whole genome shotgun (WGS) entry which is preliminary data.</text>
</comment>
<evidence type="ECO:0000313" key="2">
    <source>
        <dbReference type="Proteomes" id="UP001295684"/>
    </source>
</evidence>
<proteinExistence type="predicted"/>
<dbReference type="Proteomes" id="UP001295684">
    <property type="component" value="Unassembled WGS sequence"/>
</dbReference>
<evidence type="ECO:0000313" key="1">
    <source>
        <dbReference type="EMBL" id="CAI2361453.1"/>
    </source>
</evidence>
<organism evidence="1 2">
    <name type="scientific">Euplotes crassus</name>
    <dbReference type="NCBI Taxonomy" id="5936"/>
    <lineage>
        <taxon>Eukaryota</taxon>
        <taxon>Sar</taxon>
        <taxon>Alveolata</taxon>
        <taxon>Ciliophora</taxon>
        <taxon>Intramacronucleata</taxon>
        <taxon>Spirotrichea</taxon>
        <taxon>Hypotrichia</taxon>
        <taxon>Euplotida</taxon>
        <taxon>Euplotidae</taxon>
        <taxon>Moneuplotes</taxon>
    </lineage>
</organism>